<proteinExistence type="predicted"/>
<gene>
    <name evidence="1" type="ORF">BURPS1710A_A3147</name>
</gene>
<organism evidence="1">
    <name type="scientific">Burkholderia pseudomallei 1710a</name>
    <dbReference type="NCBI Taxonomy" id="320371"/>
    <lineage>
        <taxon>Bacteria</taxon>
        <taxon>Pseudomonadati</taxon>
        <taxon>Pseudomonadota</taxon>
        <taxon>Betaproteobacteria</taxon>
        <taxon>Burkholderiales</taxon>
        <taxon>Burkholderiaceae</taxon>
        <taxon>Burkholderia</taxon>
        <taxon>pseudomallei group</taxon>
    </lineage>
</organism>
<sequence length="38" mass="4137">MPRGGKHLAIRRRVMSLPARASRARPPGFTLAAGVPFH</sequence>
<dbReference type="HOGENOM" id="CLU_3325719_0_0_4"/>
<name>A0A0E1VRK2_BURPE</name>
<reference evidence="1" key="1">
    <citation type="submission" date="2009-05" db="EMBL/GenBank/DDBJ databases">
        <authorList>
            <person name="Harkins D.M."/>
            <person name="DeShazer D."/>
            <person name="Woods D.E."/>
            <person name="Brinkac L.M."/>
            <person name="Brown K.A."/>
            <person name="Hung G.C."/>
            <person name="Tuanyok A."/>
            <person name="Zhang B."/>
            <person name="Nierman W.C."/>
        </authorList>
    </citation>
    <scope>NUCLEOTIDE SEQUENCE [LARGE SCALE GENOMIC DNA]</scope>
    <source>
        <strain evidence="1">1710a</strain>
    </source>
</reference>
<evidence type="ECO:0000313" key="1">
    <source>
        <dbReference type="EMBL" id="EET03540.1"/>
    </source>
</evidence>
<dbReference type="Proteomes" id="UP000001812">
    <property type="component" value="Chromosome II"/>
</dbReference>
<dbReference type="EMBL" id="CM000833">
    <property type="protein sequence ID" value="EET03540.1"/>
    <property type="molecule type" value="Genomic_DNA"/>
</dbReference>
<protein>
    <submittedName>
        <fullName evidence="1">Uncharacterized protein</fullName>
    </submittedName>
</protein>
<dbReference type="AlphaFoldDB" id="A0A0E1VRK2"/>
<accession>A0A0E1VRK2</accession>